<dbReference type="Pfam" id="PF02720">
    <property type="entry name" value="DUF222"/>
    <property type="match status" value="1"/>
</dbReference>
<feature type="compositionally biased region" description="Pro residues" evidence="1">
    <location>
        <begin position="519"/>
        <end position="535"/>
    </location>
</feature>
<protein>
    <submittedName>
        <fullName evidence="3">HNH nuclease</fullName>
    </submittedName>
</protein>
<dbReference type="SMART" id="SM00507">
    <property type="entry name" value="HNHc"/>
    <property type="match status" value="1"/>
</dbReference>
<dbReference type="RefSeq" id="WP_065019311.1">
    <property type="nucleotide sequence ID" value="NZ_LZKG01000109.1"/>
</dbReference>
<name>A0A1A2XST0_MYCSD</name>
<feature type="region of interest" description="Disordered" evidence="1">
    <location>
        <begin position="503"/>
        <end position="535"/>
    </location>
</feature>
<evidence type="ECO:0000256" key="1">
    <source>
        <dbReference type="SAM" id="MobiDB-lite"/>
    </source>
</evidence>
<evidence type="ECO:0000313" key="3">
    <source>
        <dbReference type="EMBL" id="OBI27946.1"/>
    </source>
</evidence>
<dbReference type="Proteomes" id="UP000093943">
    <property type="component" value="Unassembled WGS sequence"/>
</dbReference>
<dbReference type="InterPro" id="IPR003870">
    <property type="entry name" value="DUF222"/>
</dbReference>
<gene>
    <name evidence="3" type="ORF">A5710_04420</name>
</gene>
<dbReference type="EMBL" id="LZKG01000109">
    <property type="protein sequence ID" value="OBI27946.1"/>
    <property type="molecule type" value="Genomic_DNA"/>
</dbReference>
<reference evidence="4" key="1">
    <citation type="submission" date="2016-06" db="EMBL/GenBank/DDBJ databases">
        <authorList>
            <person name="Sutton G."/>
            <person name="Brinkac L."/>
            <person name="Sanka R."/>
            <person name="Adams M."/>
            <person name="Lau E."/>
            <person name="Sam S."/>
            <person name="Sreng N."/>
            <person name="Him V."/>
            <person name="Kerleguer A."/>
            <person name="Cheng S."/>
        </authorList>
    </citation>
    <scope>NUCLEOTIDE SEQUENCE [LARGE SCALE GENOMIC DNA]</scope>
    <source>
        <strain evidence="4">E1876</strain>
    </source>
</reference>
<accession>A0A1A2XST0</accession>
<feature type="domain" description="HNH nuclease" evidence="2">
    <location>
        <begin position="330"/>
        <end position="387"/>
    </location>
</feature>
<evidence type="ECO:0000313" key="4">
    <source>
        <dbReference type="Proteomes" id="UP000093943"/>
    </source>
</evidence>
<organism evidence="3 4">
    <name type="scientific">Mycolicibacter sinensis (strain JDM601)</name>
    <name type="common">Mycobacterium sinense</name>
    <dbReference type="NCBI Taxonomy" id="875328"/>
    <lineage>
        <taxon>Bacteria</taxon>
        <taxon>Bacillati</taxon>
        <taxon>Actinomycetota</taxon>
        <taxon>Actinomycetes</taxon>
        <taxon>Mycobacteriales</taxon>
        <taxon>Mycobacteriaceae</taxon>
        <taxon>Mycolicibacter</taxon>
    </lineage>
</organism>
<dbReference type="CDD" id="cd00085">
    <property type="entry name" value="HNHc"/>
    <property type="match status" value="1"/>
</dbReference>
<sequence length="535" mass="58869">MFETASDLLSPTAPAGLSPAQLGELIAAVHRTESVLVARRLGAIAALLRRHGGADPWEFEQDHETVTGYERTCAQVSALMNLAPAAAGRQVHYAAALDNRLPRVGELFARGHLDWHTVQLIITRTDLVDDDLIGGLDEHLAARAGGWSSWSRRRIINAVDAAVLEVDPDAARQRRKEADNDRYLWISPERDGMAEIKGKIAAAQGAAFDRRLTQMANDVCADDPRTLDQRRVDALNALAEGLPLICACGRSDCPARAADRPSPGSGTRVILNVVATADTIGGCSDRPGYLEGFGVIDADQVRALAESASRWVIDATVDAAAALRYRPSVQLARAVRCRDLTCRFPGCHRRATICDLDHTVPFNHDDPAAGGPTAAWNLKCMCRFHHRMKTFGGWSDRQSPDGTVIWTSPTGVSFETKPGSADVIPELADALSLTVQRPLPQRCRSRARQRAAQVARVRRHNRARRAANERYAARRREIEDRKWRNRMRDTLFLLKGTKSASPFCGWINDPHEPEELPPDWQPPPPSPPLPDDPPF</sequence>
<comment type="caution">
    <text evidence="3">The sequence shown here is derived from an EMBL/GenBank/DDBJ whole genome shotgun (WGS) entry which is preliminary data.</text>
</comment>
<evidence type="ECO:0000259" key="2">
    <source>
        <dbReference type="SMART" id="SM00507"/>
    </source>
</evidence>
<dbReference type="AlphaFoldDB" id="A0A1A2XST0"/>
<dbReference type="InterPro" id="IPR003615">
    <property type="entry name" value="HNH_nuc"/>
</dbReference>
<proteinExistence type="predicted"/>